<dbReference type="InterPro" id="IPR003961">
    <property type="entry name" value="FN3_dom"/>
</dbReference>
<evidence type="ECO:0000256" key="1">
    <source>
        <dbReference type="ARBA" id="ARBA00022737"/>
    </source>
</evidence>
<sequence length="479" mass="49512">MGSAATAAVGRAATACKSMLAAPLQCADVCSLYFTVNGDPAAVWLLEAVPGGRYLLRAQGRGSCPRRYLYVAGATKPASMRALQLGTREEALAAFQLWRFTARPVLGGQNVSVAVAVPQALLAGLKPATKYEILLASKTLGGRWLAAAKSLTARTPSDGDALIHTAEPLSHTTAAIQLTPPAANVVVQKYVCLLCMLRAQGGKAVAPASTNGFVCPYGDKPIVQECPTASCTVTGLKAGTEYSVQGYAVINGQQKQLANTAVLQQPPADAPVLIEAAELSSTTATATAGAPTGVTYSRYRFTLVGATTLVFETSTEVATFTGLEPATQYEVYVEGLTGPLANPKVSQRSNVRRFVTSAAGAPAAEARAQGATAGVVEVRGPNVGTWDEYELMLCALRTGTCKKVACDKAPSDPTTCSLTGLDDDSLYSVQVVAVRTGSPAIRSPASAPTTFTTDAAPPPPPSPPPPRCAFMSACNARPS</sequence>
<organism evidence="4 5">
    <name type="scientific">Chlorella ohadii</name>
    <dbReference type="NCBI Taxonomy" id="2649997"/>
    <lineage>
        <taxon>Eukaryota</taxon>
        <taxon>Viridiplantae</taxon>
        <taxon>Chlorophyta</taxon>
        <taxon>core chlorophytes</taxon>
        <taxon>Trebouxiophyceae</taxon>
        <taxon>Chlorellales</taxon>
        <taxon>Chlorellaceae</taxon>
        <taxon>Chlorella clade</taxon>
        <taxon>Chlorella</taxon>
    </lineage>
</organism>
<dbReference type="InterPro" id="IPR036116">
    <property type="entry name" value="FN3_sf"/>
</dbReference>
<dbReference type="SUPFAM" id="SSF49265">
    <property type="entry name" value="Fibronectin type III"/>
    <property type="match status" value="2"/>
</dbReference>
<dbReference type="Proteomes" id="UP001205105">
    <property type="component" value="Unassembled WGS sequence"/>
</dbReference>
<evidence type="ECO:0000313" key="4">
    <source>
        <dbReference type="EMBL" id="KAI7839649.1"/>
    </source>
</evidence>
<dbReference type="Gene3D" id="2.60.40.10">
    <property type="entry name" value="Immunoglobulins"/>
    <property type="match status" value="1"/>
</dbReference>
<keyword evidence="5" id="KW-1185">Reference proteome</keyword>
<reference evidence="4" key="1">
    <citation type="submission" date="2020-11" db="EMBL/GenBank/DDBJ databases">
        <title>Chlorella ohadii genome sequencing and assembly.</title>
        <authorList>
            <person name="Murik O."/>
            <person name="Treves H."/>
            <person name="Kedem I."/>
            <person name="Shotland Y."/>
            <person name="Kaplan A."/>
        </authorList>
    </citation>
    <scope>NUCLEOTIDE SEQUENCE</scope>
    <source>
        <strain evidence="4">1</strain>
    </source>
</reference>
<dbReference type="InterPro" id="IPR013783">
    <property type="entry name" value="Ig-like_fold"/>
</dbReference>
<keyword evidence="1" id="KW-0677">Repeat</keyword>
<gene>
    <name evidence="4" type="ORF">COHA_006458</name>
</gene>
<feature type="compositionally biased region" description="Pro residues" evidence="2">
    <location>
        <begin position="456"/>
        <end position="467"/>
    </location>
</feature>
<dbReference type="EMBL" id="JADXDR010000095">
    <property type="protein sequence ID" value="KAI7839649.1"/>
    <property type="molecule type" value="Genomic_DNA"/>
</dbReference>
<protein>
    <recommendedName>
        <fullName evidence="3">Fibronectin type-III domain-containing protein</fullName>
    </recommendedName>
</protein>
<feature type="region of interest" description="Disordered" evidence="2">
    <location>
        <begin position="440"/>
        <end position="479"/>
    </location>
</feature>
<dbReference type="CDD" id="cd00063">
    <property type="entry name" value="FN3"/>
    <property type="match status" value="1"/>
</dbReference>
<accession>A0AAD5DNP0</accession>
<dbReference type="AlphaFoldDB" id="A0AAD5DNP0"/>
<feature type="domain" description="Fibronectin type-III" evidence="3">
    <location>
        <begin position="361"/>
        <end position="456"/>
    </location>
</feature>
<dbReference type="InterPro" id="IPR050991">
    <property type="entry name" value="ECM_Regulatory_Proteins"/>
</dbReference>
<evidence type="ECO:0000259" key="3">
    <source>
        <dbReference type="PROSITE" id="PS50853"/>
    </source>
</evidence>
<dbReference type="PANTHER" id="PTHR46708">
    <property type="entry name" value="TENASCIN"/>
    <property type="match status" value="1"/>
</dbReference>
<evidence type="ECO:0000256" key="2">
    <source>
        <dbReference type="SAM" id="MobiDB-lite"/>
    </source>
</evidence>
<proteinExistence type="predicted"/>
<dbReference type="PROSITE" id="PS50853">
    <property type="entry name" value="FN3"/>
    <property type="match status" value="1"/>
</dbReference>
<name>A0AAD5DNP0_9CHLO</name>
<dbReference type="PANTHER" id="PTHR46708:SF2">
    <property type="entry name" value="FIBRONECTIN TYPE-III DOMAIN-CONTAINING PROTEIN"/>
    <property type="match status" value="1"/>
</dbReference>
<dbReference type="SMART" id="SM00060">
    <property type="entry name" value="FN3"/>
    <property type="match status" value="3"/>
</dbReference>
<comment type="caution">
    <text evidence="4">The sequence shown here is derived from an EMBL/GenBank/DDBJ whole genome shotgun (WGS) entry which is preliminary data.</text>
</comment>
<evidence type="ECO:0000313" key="5">
    <source>
        <dbReference type="Proteomes" id="UP001205105"/>
    </source>
</evidence>
<feature type="compositionally biased region" description="Low complexity" evidence="2">
    <location>
        <begin position="443"/>
        <end position="455"/>
    </location>
</feature>